<evidence type="ECO:0000313" key="2">
    <source>
        <dbReference type="EMBL" id="MCL6657086.1"/>
    </source>
</evidence>
<protein>
    <recommendedName>
        <fullName evidence="4">Lipoprotein</fullName>
    </recommendedName>
</protein>
<reference evidence="2 3" key="1">
    <citation type="submission" date="2022-03" db="EMBL/GenBank/DDBJ databases">
        <title>Taxonomic description of new species and reclassification of some bacterial strains.</title>
        <authorList>
            <person name="Ndongo S."/>
        </authorList>
    </citation>
    <scope>NUCLEOTIDE SEQUENCE [LARGE SCALE GENOMIC DNA]</scope>
    <source>
        <strain evidence="2 3">Marseille-P6666</strain>
    </source>
</reference>
<keyword evidence="3" id="KW-1185">Reference proteome</keyword>
<evidence type="ECO:0000256" key="1">
    <source>
        <dbReference type="SAM" id="SignalP"/>
    </source>
</evidence>
<organism evidence="2 3">
    <name type="scientific">Akkermansia massiliensis</name>
    <dbReference type="NCBI Taxonomy" id="2927224"/>
    <lineage>
        <taxon>Bacteria</taxon>
        <taxon>Pseudomonadati</taxon>
        <taxon>Verrucomicrobiota</taxon>
        <taxon>Verrucomicrobiia</taxon>
        <taxon>Verrucomicrobiales</taxon>
        <taxon>Akkermansiaceae</taxon>
        <taxon>Akkermansia</taxon>
    </lineage>
</organism>
<dbReference type="GeneID" id="84023625"/>
<feature type="chain" id="PRO_5046195310" description="Lipoprotein" evidence="1">
    <location>
        <begin position="28"/>
        <end position="113"/>
    </location>
</feature>
<gene>
    <name evidence="2" type="ORF">M8N44_07110</name>
</gene>
<proteinExistence type="predicted"/>
<sequence>MNTNNHLCLTSVFVVACSLLSSCSTTGDPTQGGIFWSPDKAMERRQSLLSEQSIKQATYNKIKKTTSSYANTRNDLLKKRNELQARKEASSSLQDKESINAAIKDIEAELGNM</sequence>
<feature type="signal peptide" evidence="1">
    <location>
        <begin position="1"/>
        <end position="27"/>
    </location>
</feature>
<comment type="caution">
    <text evidence="2">The sequence shown here is derived from an EMBL/GenBank/DDBJ whole genome shotgun (WGS) entry which is preliminary data.</text>
</comment>
<evidence type="ECO:0000313" key="3">
    <source>
        <dbReference type="Proteomes" id="UP001202031"/>
    </source>
</evidence>
<dbReference type="RefSeq" id="WP_146021067.1">
    <property type="nucleotide sequence ID" value="NZ_CP072027.1"/>
</dbReference>
<accession>A0ABT0R853</accession>
<name>A0ABT0R853_9BACT</name>
<dbReference type="EMBL" id="JAMGSI010000001">
    <property type="protein sequence ID" value="MCL6657086.1"/>
    <property type="molecule type" value="Genomic_DNA"/>
</dbReference>
<dbReference type="Proteomes" id="UP001202031">
    <property type="component" value="Unassembled WGS sequence"/>
</dbReference>
<keyword evidence="1" id="KW-0732">Signal</keyword>
<evidence type="ECO:0008006" key="4">
    <source>
        <dbReference type="Google" id="ProtNLM"/>
    </source>
</evidence>